<dbReference type="OrthoDB" id="1470350at2759"/>
<evidence type="ECO:0000256" key="1">
    <source>
        <dbReference type="ARBA" id="ARBA00001971"/>
    </source>
</evidence>
<keyword evidence="4 5" id="KW-0408">Iron</keyword>
<dbReference type="Pfam" id="PF00067">
    <property type="entry name" value="p450"/>
    <property type="match status" value="1"/>
</dbReference>
<dbReference type="PRINTS" id="PR00463">
    <property type="entry name" value="EP450I"/>
</dbReference>
<dbReference type="PROSITE" id="PS00086">
    <property type="entry name" value="CYTOCHROME_P450"/>
    <property type="match status" value="1"/>
</dbReference>
<accession>A0A6A6PJC5</accession>
<dbReference type="PANTHER" id="PTHR24305">
    <property type="entry name" value="CYTOCHROME P450"/>
    <property type="match status" value="1"/>
</dbReference>
<dbReference type="PRINTS" id="PR00385">
    <property type="entry name" value="P450"/>
</dbReference>
<keyword evidence="6" id="KW-0503">Monooxygenase</keyword>
<dbReference type="SUPFAM" id="SSF48264">
    <property type="entry name" value="Cytochrome P450"/>
    <property type="match status" value="1"/>
</dbReference>
<feature type="binding site" description="axial binding residue" evidence="5">
    <location>
        <position position="146"/>
    </location>
    <ligand>
        <name>heme</name>
        <dbReference type="ChEBI" id="CHEBI:30413"/>
    </ligand>
    <ligandPart>
        <name>Fe</name>
        <dbReference type="ChEBI" id="CHEBI:18248"/>
    </ligandPart>
</feature>
<evidence type="ECO:0000313" key="7">
    <source>
        <dbReference type="EMBL" id="KAF2479811.1"/>
    </source>
</evidence>
<evidence type="ECO:0000256" key="2">
    <source>
        <dbReference type="ARBA" id="ARBA00010617"/>
    </source>
</evidence>
<dbReference type="InterPro" id="IPR036396">
    <property type="entry name" value="Cyt_P450_sf"/>
</dbReference>
<dbReference type="GO" id="GO:0004497">
    <property type="term" value="F:monooxygenase activity"/>
    <property type="evidence" value="ECO:0007669"/>
    <property type="project" value="UniProtKB-KW"/>
</dbReference>
<evidence type="ECO:0000256" key="3">
    <source>
        <dbReference type="ARBA" id="ARBA00022723"/>
    </source>
</evidence>
<dbReference type="InterPro" id="IPR050121">
    <property type="entry name" value="Cytochrome_P450_monoxygenase"/>
</dbReference>
<dbReference type="EMBL" id="MU001640">
    <property type="protein sequence ID" value="KAF2479811.1"/>
    <property type="molecule type" value="Genomic_DNA"/>
</dbReference>
<dbReference type="GeneID" id="54472876"/>
<dbReference type="GO" id="GO:0005506">
    <property type="term" value="F:iron ion binding"/>
    <property type="evidence" value="ECO:0007669"/>
    <property type="project" value="InterPro"/>
</dbReference>
<keyword evidence="3 5" id="KW-0479">Metal-binding</keyword>
<dbReference type="Gene3D" id="1.10.630.10">
    <property type="entry name" value="Cytochrome P450"/>
    <property type="match status" value="1"/>
</dbReference>
<evidence type="ECO:0000256" key="6">
    <source>
        <dbReference type="RuleBase" id="RU000461"/>
    </source>
</evidence>
<protein>
    <submittedName>
        <fullName evidence="7">Cytochrome P450</fullName>
    </submittedName>
</protein>
<comment type="cofactor">
    <cofactor evidence="1 5">
        <name>heme</name>
        <dbReference type="ChEBI" id="CHEBI:30413"/>
    </cofactor>
</comment>
<sequence>MGGMFGGSGTTANTLTYLLWAMLRQPELVKRLRAELEAAFERDGGAVPAAATCANLPFLQAVINETLRLYPTIIATLPRKALRDTVVGGMHIPAGTIVGTQNYTIHQNETAFPDATSFLPERWLDVKNEEAMKEAFVPFSIGARACIGINLAKMEISKTASAFFLRFDAEVDGSMTPKQMEMYDVFSASPRGARLLLNLRDLGGGE</sequence>
<dbReference type="PANTHER" id="PTHR24305:SF166">
    <property type="entry name" value="CYTOCHROME P450 12A4, MITOCHONDRIAL-RELATED"/>
    <property type="match status" value="1"/>
</dbReference>
<keyword evidence="5 6" id="KW-0349">Heme</keyword>
<dbReference type="InterPro" id="IPR017972">
    <property type="entry name" value="Cyt_P450_CS"/>
</dbReference>
<keyword evidence="6" id="KW-0560">Oxidoreductase</keyword>
<dbReference type="InterPro" id="IPR001128">
    <property type="entry name" value="Cyt_P450"/>
</dbReference>
<name>A0A6A6PJC5_9PEZI</name>
<evidence type="ECO:0000313" key="8">
    <source>
        <dbReference type="Proteomes" id="UP000799767"/>
    </source>
</evidence>
<dbReference type="Proteomes" id="UP000799767">
    <property type="component" value="Unassembled WGS sequence"/>
</dbReference>
<dbReference type="AlphaFoldDB" id="A0A6A6PJC5"/>
<dbReference type="InterPro" id="IPR002401">
    <property type="entry name" value="Cyt_P450_E_grp-I"/>
</dbReference>
<dbReference type="RefSeq" id="XP_033586381.1">
    <property type="nucleotide sequence ID" value="XM_033731874.1"/>
</dbReference>
<dbReference type="GO" id="GO:0016705">
    <property type="term" value="F:oxidoreductase activity, acting on paired donors, with incorporation or reduction of molecular oxygen"/>
    <property type="evidence" value="ECO:0007669"/>
    <property type="project" value="InterPro"/>
</dbReference>
<proteinExistence type="inferred from homology"/>
<evidence type="ECO:0000256" key="5">
    <source>
        <dbReference type="PIRSR" id="PIRSR602401-1"/>
    </source>
</evidence>
<organism evidence="7 8">
    <name type="scientific">Neohortaea acidophila</name>
    <dbReference type="NCBI Taxonomy" id="245834"/>
    <lineage>
        <taxon>Eukaryota</taxon>
        <taxon>Fungi</taxon>
        <taxon>Dikarya</taxon>
        <taxon>Ascomycota</taxon>
        <taxon>Pezizomycotina</taxon>
        <taxon>Dothideomycetes</taxon>
        <taxon>Dothideomycetidae</taxon>
        <taxon>Mycosphaerellales</taxon>
        <taxon>Teratosphaeriaceae</taxon>
        <taxon>Neohortaea</taxon>
    </lineage>
</organism>
<comment type="similarity">
    <text evidence="2 6">Belongs to the cytochrome P450 family.</text>
</comment>
<dbReference type="GO" id="GO:0020037">
    <property type="term" value="F:heme binding"/>
    <property type="evidence" value="ECO:0007669"/>
    <property type="project" value="InterPro"/>
</dbReference>
<reference evidence="7" key="1">
    <citation type="journal article" date="2020" name="Stud. Mycol.">
        <title>101 Dothideomycetes genomes: a test case for predicting lifestyles and emergence of pathogens.</title>
        <authorList>
            <person name="Haridas S."/>
            <person name="Albert R."/>
            <person name="Binder M."/>
            <person name="Bloem J."/>
            <person name="Labutti K."/>
            <person name="Salamov A."/>
            <person name="Andreopoulos B."/>
            <person name="Baker S."/>
            <person name="Barry K."/>
            <person name="Bills G."/>
            <person name="Bluhm B."/>
            <person name="Cannon C."/>
            <person name="Castanera R."/>
            <person name="Culley D."/>
            <person name="Daum C."/>
            <person name="Ezra D."/>
            <person name="Gonzalez J."/>
            <person name="Henrissat B."/>
            <person name="Kuo A."/>
            <person name="Liang C."/>
            <person name="Lipzen A."/>
            <person name="Lutzoni F."/>
            <person name="Magnuson J."/>
            <person name="Mondo S."/>
            <person name="Nolan M."/>
            <person name="Ohm R."/>
            <person name="Pangilinan J."/>
            <person name="Park H.-J."/>
            <person name="Ramirez L."/>
            <person name="Alfaro M."/>
            <person name="Sun H."/>
            <person name="Tritt A."/>
            <person name="Yoshinaga Y."/>
            <person name="Zwiers L.-H."/>
            <person name="Turgeon B."/>
            <person name="Goodwin S."/>
            <person name="Spatafora J."/>
            <person name="Crous P."/>
            <person name="Grigoriev I."/>
        </authorList>
    </citation>
    <scope>NUCLEOTIDE SEQUENCE</scope>
    <source>
        <strain evidence="7">CBS 113389</strain>
    </source>
</reference>
<keyword evidence="8" id="KW-1185">Reference proteome</keyword>
<evidence type="ECO:0000256" key="4">
    <source>
        <dbReference type="ARBA" id="ARBA00023004"/>
    </source>
</evidence>
<gene>
    <name evidence="7" type="ORF">BDY17DRAFT_26387</name>
</gene>